<evidence type="ECO:0000256" key="6">
    <source>
        <dbReference type="ARBA" id="ARBA00022989"/>
    </source>
</evidence>
<keyword evidence="6 9" id="KW-1133">Transmembrane helix</keyword>
<dbReference type="GO" id="GO:0005886">
    <property type="term" value="C:plasma membrane"/>
    <property type="evidence" value="ECO:0007669"/>
    <property type="project" value="UniProtKB-SubCell"/>
</dbReference>
<proteinExistence type="inferred from homology"/>
<dbReference type="Proteomes" id="UP000241074">
    <property type="component" value="Chromosome"/>
</dbReference>
<keyword evidence="8" id="KW-0129">CBS domain</keyword>
<feature type="transmembrane region" description="Helical" evidence="9">
    <location>
        <begin position="289"/>
        <end position="309"/>
    </location>
</feature>
<keyword evidence="5 9" id="KW-0460">Magnesium</keyword>
<evidence type="ECO:0000256" key="5">
    <source>
        <dbReference type="ARBA" id="ARBA00022842"/>
    </source>
</evidence>
<dbReference type="GO" id="GO:0046872">
    <property type="term" value="F:metal ion binding"/>
    <property type="evidence" value="ECO:0007669"/>
    <property type="project" value="UniProtKB-KW"/>
</dbReference>
<evidence type="ECO:0000256" key="9">
    <source>
        <dbReference type="RuleBase" id="RU362011"/>
    </source>
</evidence>
<feature type="domain" description="CBS" evidence="10">
    <location>
        <begin position="143"/>
        <end position="206"/>
    </location>
</feature>
<keyword evidence="3 9" id="KW-0813">Transport</keyword>
<dbReference type="AlphaFoldDB" id="A0A2P1PNE6"/>
<name>A0A2P1PNE6_9GAMM</name>
<dbReference type="CDD" id="cd04606">
    <property type="entry name" value="CBS_pair_Mg_transporter"/>
    <property type="match status" value="1"/>
</dbReference>
<dbReference type="Pfam" id="PF01769">
    <property type="entry name" value="MgtE"/>
    <property type="match status" value="1"/>
</dbReference>
<keyword evidence="9" id="KW-0479">Metal-binding</keyword>
<evidence type="ECO:0000256" key="7">
    <source>
        <dbReference type="ARBA" id="ARBA00023136"/>
    </source>
</evidence>
<dbReference type="Gene3D" id="1.25.60.10">
    <property type="entry name" value="MgtE N-terminal domain-like"/>
    <property type="match status" value="1"/>
</dbReference>
<keyword evidence="4 9" id="KW-0812">Transmembrane</keyword>
<dbReference type="Gene3D" id="3.10.580.10">
    <property type="entry name" value="CBS-domain"/>
    <property type="match status" value="1"/>
</dbReference>
<comment type="function">
    <text evidence="9">Acts as a magnesium transporter.</text>
</comment>
<feature type="transmembrane region" description="Helical" evidence="9">
    <location>
        <begin position="315"/>
        <end position="342"/>
    </location>
</feature>
<dbReference type="InterPro" id="IPR006668">
    <property type="entry name" value="Mg_transptr_MgtE_intracell_dom"/>
</dbReference>
<dbReference type="KEGG" id="xba:C7S18_03770"/>
<dbReference type="InterPro" id="IPR006669">
    <property type="entry name" value="MgtE_transporter"/>
</dbReference>
<comment type="subunit">
    <text evidence="9">Homodimer.</text>
</comment>
<dbReference type="InterPro" id="IPR000644">
    <property type="entry name" value="CBS_dom"/>
</dbReference>
<comment type="similarity">
    <text evidence="2 9">Belongs to the SLC41A transporter family.</text>
</comment>
<accession>A0A2P1PNE6</accession>
<dbReference type="Gene3D" id="1.10.357.20">
    <property type="entry name" value="SLC41 divalent cation transporters, integral membrane domain"/>
    <property type="match status" value="1"/>
</dbReference>
<evidence type="ECO:0000313" key="12">
    <source>
        <dbReference type="Proteomes" id="UP000241074"/>
    </source>
</evidence>
<feature type="transmembrane region" description="Helical" evidence="9">
    <location>
        <begin position="428"/>
        <end position="451"/>
    </location>
</feature>
<feature type="transmembrane region" description="Helical" evidence="9">
    <location>
        <begin position="391"/>
        <end position="416"/>
    </location>
</feature>
<dbReference type="SMART" id="SM00924">
    <property type="entry name" value="MgtE_N"/>
    <property type="match status" value="1"/>
</dbReference>
<evidence type="ECO:0000256" key="2">
    <source>
        <dbReference type="ARBA" id="ARBA00009749"/>
    </source>
</evidence>
<keyword evidence="12" id="KW-1185">Reference proteome</keyword>
<feature type="transmembrane region" description="Helical" evidence="9">
    <location>
        <begin position="363"/>
        <end position="385"/>
    </location>
</feature>
<dbReference type="NCBIfam" id="TIGR00400">
    <property type="entry name" value="mgtE"/>
    <property type="match status" value="1"/>
</dbReference>
<sequence length="452" mass="48882">MAELAALDKTARQMKTLSQALDSGRLGPVRRLVNTLTPAEIGSLLEALPPTKRLMLWGLVDSEDDGEVLVHCNEEVRESLLQDMDDEEIVAAAESLDLDDLADLFEDLPDTVTENVLKSLDRTDRERLEQALSYPEDSAGRLLNPDIITVRPDVTIDVVLRYLRLRGEMPDHTDHFYVVSRRNQYLGRVAVTRVLTSQLDTPINELIDDSQAPIVVTAEAETVAKSFADHDWISAPVVDANNVLLGRITIDDMVDIIRAQADHNVMSMAGLDEEEDLFAPVRRATRKRALWLGINLLTAFLASFVIGRFEIALEQVVALAILMPVVASMGGIAGTQTLTLIVRGMALGQVSASNAMALLSKEMMVGGFNGVIWAIVVGASAGLWFGDLRLALVIAAAIAINLLAAAASGVMIPLLLRRLDIDPALAGGVVLTTVTDCIGFLAFLGLGTAFLL</sequence>
<dbReference type="SUPFAM" id="SSF158791">
    <property type="entry name" value="MgtE N-terminal domain-like"/>
    <property type="match status" value="1"/>
</dbReference>
<dbReference type="PANTHER" id="PTHR43773:SF1">
    <property type="entry name" value="MAGNESIUM TRANSPORTER MGTE"/>
    <property type="match status" value="1"/>
</dbReference>
<dbReference type="EMBL" id="CP027860">
    <property type="protein sequence ID" value="AVP96361.1"/>
    <property type="molecule type" value="Genomic_DNA"/>
</dbReference>
<comment type="subcellular location">
    <subcellularLocation>
        <location evidence="9">Cell membrane</location>
        <topology evidence="9">Multi-pass membrane protein</topology>
    </subcellularLocation>
    <subcellularLocation>
        <location evidence="1">Membrane</location>
        <topology evidence="1">Multi-pass membrane protein</topology>
    </subcellularLocation>
</comment>
<dbReference type="PROSITE" id="PS51371">
    <property type="entry name" value="CBS"/>
    <property type="match status" value="1"/>
</dbReference>
<keyword evidence="9" id="KW-1003">Cell membrane</keyword>
<keyword evidence="7 9" id="KW-0472">Membrane</keyword>
<evidence type="ECO:0000256" key="1">
    <source>
        <dbReference type="ARBA" id="ARBA00004141"/>
    </source>
</evidence>
<organism evidence="11 12">
    <name type="scientific">Ahniella affigens</name>
    <dbReference type="NCBI Taxonomy" id="2021234"/>
    <lineage>
        <taxon>Bacteria</taxon>
        <taxon>Pseudomonadati</taxon>
        <taxon>Pseudomonadota</taxon>
        <taxon>Gammaproteobacteria</taxon>
        <taxon>Lysobacterales</taxon>
        <taxon>Rhodanobacteraceae</taxon>
        <taxon>Ahniella</taxon>
    </lineage>
</organism>
<dbReference type="SUPFAM" id="SSF54631">
    <property type="entry name" value="CBS-domain pair"/>
    <property type="match status" value="1"/>
</dbReference>
<dbReference type="PANTHER" id="PTHR43773">
    <property type="entry name" value="MAGNESIUM TRANSPORTER MGTE"/>
    <property type="match status" value="1"/>
</dbReference>
<dbReference type="Pfam" id="PF03448">
    <property type="entry name" value="MgtE_N"/>
    <property type="match status" value="1"/>
</dbReference>
<dbReference type="InterPro" id="IPR046342">
    <property type="entry name" value="CBS_dom_sf"/>
</dbReference>
<dbReference type="InterPro" id="IPR036739">
    <property type="entry name" value="SLC41_membr_dom_sf"/>
</dbReference>
<gene>
    <name evidence="11" type="primary">mgtE</name>
    <name evidence="11" type="ORF">C7S18_03770</name>
</gene>
<dbReference type="InterPro" id="IPR038076">
    <property type="entry name" value="MgtE_N_sf"/>
</dbReference>
<protein>
    <recommendedName>
        <fullName evidence="9">Magnesium transporter MgtE</fullName>
    </recommendedName>
</protein>
<dbReference type="InterPro" id="IPR006667">
    <property type="entry name" value="SLC41_membr_dom"/>
</dbReference>
<reference evidence="11 12" key="1">
    <citation type="submission" date="2018-03" db="EMBL/GenBank/DDBJ databases">
        <title>Ahniella affigens gen. nov., sp. nov., a gammaproteobacterium isolated from sandy soil near a stream.</title>
        <authorList>
            <person name="Ko Y."/>
            <person name="Kim J.-H."/>
        </authorList>
    </citation>
    <scope>NUCLEOTIDE SEQUENCE [LARGE SCALE GENOMIC DNA]</scope>
    <source>
        <strain evidence="11 12">D13</strain>
    </source>
</reference>
<dbReference type="RefSeq" id="WP_106890290.1">
    <property type="nucleotide sequence ID" value="NZ_CP027860.1"/>
</dbReference>
<evidence type="ECO:0000259" key="10">
    <source>
        <dbReference type="PROSITE" id="PS51371"/>
    </source>
</evidence>
<reference evidence="11 12" key="2">
    <citation type="submission" date="2018-03" db="EMBL/GenBank/DDBJ databases">
        <authorList>
            <person name="Keele B.F."/>
        </authorList>
    </citation>
    <scope>NUCLEOTIDE SEQUENCE [LARGE SCALE GENOMIC DNA]</scope>
    <source>
        <strain evidence="11 12">D13</strain>
    </source>
</reference>
<dbReference type="OrthoDB" id="9790355at2"/>
<dbReference type="Pfam" id="PF00571">
    <property type="entry name" value="CBS"/>
    <property type="match status" value="1"/>
</dbReference>
<evidence type="ECO:0000313" key="11">
    <source>
        <dbReference type="EMBL" id="AVP96361.1"/>
    </source>
</evidence>
<evidence type="ECO:0000256" key="8">
    <source>
        <dbReference type="PROSITE-ProRule" id="PRU00703"/>
    </source>
</evidence>
<evidence type="ECO:0000256" key="4">
    <source>
        <dbReference type="ARBA" id="ARBA00022692"/>
    </source>
</evidence>
<evidence type="ECO:0000256" key="3">
    <source>
        <dbReference type="ARBA" id="ARBA00022448"/>
    </source>
</evidence>
<dbReference type="GO" id="GO:0015095">
    <property type="term" value="F:magnesium ion transmembrane transporter activity"/>
    <property type="evidence" value="ECO:0007669"/>
    <property type="project" value="UniProtKB-UniRule"/>
</dbReference>
<dbReference type="SUPFAM" id="SSF161093">
    <property type="entry name" value="MgtE membrane domain-like"/>
    <property type="match status" value="1"/>
</dbReference>